<dbReference type="AlphaFoldDB" id="A0AA90VPP8"/>
<comment type="caution">
    <text evidence="2">The sequence shown here is derived from an EMBL/GenBank/DDBJ whole genome shotgun (WGS) entry which is preliminary data.</text>
</comment>
<dbReference type="EMBL" id="VZAP01000187">
    <property type="protein sequence ID" value="MQO93924.1"/>
    <property type="molecule type" value="Genomic_DNA"/>
</dbReference>
<dbReference type="PANTHER" id="PTHR37296">
    <property type="entry name" value="CONSERVED VIRULENCE FACTOR B"/>
    <property type="match status" value="1"/>
</dbReference>
<sequence>VGDFAYLEVKWVNEYGAFLGWGLMKDIFCPFREQKKRMVLGNSYIVHIHIDEESYRIVATAKIERYLNEDHPHYKHGDEVDLLIWQKTDLGFKVIIDNQYPGLLYQDQIFQYIHTGDKMKGYIGRVRPDGKIDVTLQKTGIQQTADFAETLYQYLLDNDGECNLGDKSEADDIYERFHVSKKVYKRAIGDLYKKRLITVSPMSIRLAE</sequence>
<dbReference type="InterPro" id="IPR014464">
    <property type="entry name" value="CvfB_fam"/>
</dbReference>
<accession>A0AA90VPP8</accession>
<reference evidence="3" key="1">
    <citation type="submission" date="2019-09" db="EMBL/GenBank/DDBJ databases">
        <title>Distinct polysaccharide growth profiles of human intestinal Prevotella copri isolates.</title>
        <authorList>
            <person name="Fehlner-Peach H."/>
            <person name="Magnabosco C."/>
            <person name="Raghavan V."/>
            <person name="Scher J.U."/>
            <person name="Tett A."/>
            <person name="Cox L.M."/>
            <person name="Gottsegen C."/>
            <person name="Watters A."/>
            <person name="Wiltshire- Gordon J.D."/>
            <person name="Segata N."/>
            <person name="Bonneau R."/>
            <person name="Littman D.R."/>
        </authorList>
    </citation>
    <scope>NUCLEOTIDE SEQUENCE [LARGE SCALE GENOMIC DNA]</scope>
    <source>
        <strain evidence="3">iAU3127</strain>
    </source>
</reference>
<dbReference type="InterPro" id="IPR012340">
    <property type="entry name" value="NA-bd_OB-fold"/>
</dbReference>
<dbReference type="Proteomes" id="UP000421283">
    <property type="component" value="Unassembled WGS sequence"/>
</dbReference>
<gene>
    <name evidence="2" type="ORF">F7D31_14925</name>
</gene>
<protein>
    <submittedName>
        <fullName evidence="2">GntR family transcriptional regulator</fullName>
    </submittedName>
</protein>
<dbReference type="PANTHER" id="PTHR37296:SF1">
    <property type="entry name" value="CONSERVED VIRULENCE FACTOR B"/>
    <property type="match status" value="1"/>
</dbReference>
<dbReference type="Gene3D" id="2.40.50.140">
    <property type="entry name" value="Nucleic acid-binding proteins"/>
    <property type="match status" value="1"/>
</dbReference>
<organism evidence="2 3">
    <name type="scientific">Segatella copri</name>
    <dbReference type="NCBI Taxonomy" id="165179"/>
    <lineage>
        <taxon>Bacteria</taxon>
        <taxon>Pseudomonadati</taxon>
        <taxon>Bacteroidota</taxon>
        <taxon>Bacteroidia</taxon>
        <taxon>Bacteroidales</taxon>
        <taxon>Prevotellaceae</taxon>
        <taxon>Segatella</taxon>
    </lineage>
</organism>
<proteinExistence type="predicted"/>
<dbReference type="InterPro" id="IPR040764">
    <property type="entry name" value="CvfB_WH"/>
</dbReference>
<dbReference type="InterPro" id="IPR036388">
    <property type="entry name" value="WH-like_DNA-bd_sf"/>
</dbReference>
<feature type="non-terminal residue" evidence="2">
    <location>
        <position position="1"/>
    </location>
</feature>
<dbReference type="RefSeq" id="WP_153139911.1">
    <property type="nucleotide sequence ID" value="NZ_VZAP01000187.1"/>
</dbReference>
<dbReference type="Pfam" id="PF17783">
    <property type="entry name" value="WHD_CvfB"/>
    <property type="match status" value="1"/>
</dbReference>
<name>A0AA90VPP8_9BACT</name>
<evidence type="ECO:0000313" key="2">
    <source>
        <dbReference type="EMBL" id="MQO93924.1"/>
    </source>
</evidence>
<feature type="domain" description="Conserved virulence factor B-like winged helix" evidence="1">
    <location>
        <begin position="149"/>
        <end position="206"/>
    </location>
</feature>
<dbReference type="Gene3D" id="1.10.10.10">
    <property type="entry name" value="Winged helix-like DNA-binding domain superfamily/Winged helix DNA-binding domain"/>
    <property type="match status" value="1"/>
</dbReference>
<evidence type="ECO:0000259" key="1">
    <source>
        <dbReference type="Pfam" id="PF17783"/>
    </source>
</evidence>
<evidence type="ECO:0000313" key="3">
    <source>
        <dbReference type="Proteomes" id="UP000421283"/>
    </source>
</evidence>